<keyword evidence="2" id="KW-1185">Reference proteome</keyword>
<dbReference type="Pfam" id="PF13489">
    <property type="entry name" value="Methyltransf_23"/>
    <property type="match status" value="1"/>
</dbReference>
<dbReference type="EMBL" id="CP037864">
    <property type="protein sequence ID" value="QBM21959.1"/>
    <property type="molecule type" value="Genomic_DNA"/>
</dbReference>
<organism evidence="1 2">
    <name type="scientific">Citrobacter arsenatis</name>
    <dbReference type="NCBI Taxonomy" id="2546350"/>
    <lineage>
        <taxon>Bacteria</taxon>
        <taxon>Pseudomonadati</taxon>
        <taxon>Pseudomonadota</taxon>
        <taxon>Gammaproteobacteria</taxon>
        <taxon>Enterobacterales</taxon>
        <taxon>Enterobacteriaceae</taxon>
        <taxon>Citrobacter</taxon>
    </lineage>
</organism>
<evidence type="ECO:0000313" key="1">
    <source>
        <dbReference type="EMBL" id="QBM21959.1"/>
    </source>
</evidence>
<sequence>MKLHSTPSPQCKICDSSPELYGVTDFNVSCYGNNVHRYNYPLSGHAIYYYKCKNCGLIYTHAFDTWSDDDYSQHIYNAEYTKHDPNFISKRSTHNFNLLHNAFKNLKSFRMIDFGCGDGQLVKLLKEYGTDAVGWDPFNNSAPMPEERFEFMTSFEVMEHTPTPVKTMEIIDSLLDQENGKYFFSTLTNDLHLAELMNFWYIAPRNGHITIHSNKSLDILFAKFGMKVKHISELYHLAYKHRD</sequence>
<dbReference type="AlphaFoldDB" id="A0A4P6WG07"/>
<dbReference type="InterPro" id="IPR029063">
    <property type="entry name" value="SAM-dependent_MTases_sf"/>
</dbReference>
<dbReference type="GO" id="GO:0032259">
    <property type="term" value="P:methylation"/>
    <property type="evidence" value="ECO:0007669"/>
    <property type="project" value="UniProtKB-KW"/>
</dbReference>
<dbReference type="KEGG" id="cars:E1B03_05755"/>
<accession>A0A4P6WG07</accession>
<dbReference type="Proteomes" id="UP000293850">
    <property type="component" value="Chromosome"/>
</dbReference>
<name>A0A4P6WG07_9ENTR</name>
<gene>
    <name evidence="1" type="ORF">E1B03_05755</name>
</gene>
<dbReference type="GO" id="GO:0008168">
    <property type="term" value="F:methyltransferase activity"/>
    <property type="evidence" value="ECO:0007669"/>
    <property type="project" value="UniProtKB-KW"/>
</dbReference>
<proteinExistence type="predicted"/>
<protein>
    <submittedName>
        <fullName evidence="1">Class I SAM-dependent methyltransferase</fullName>
    </submittedName>
</protein>
<dbReference type="SUPFAM" id="SSF53335">
    <property type="entry name" value="S-adenosyl-L-methionine-dependent methyltransferases"/>
    <property type="match status" value="1"/>
</dbReference>
<dbReference type="RefSeq" id="WP_133085821.1">
    <property type="nucleotide sequence ID" value="NZ_CP037864.1"/>
</dbReference>
<keyword evidence="1" id="KW-0808">Transferase</keyword>
<evidence type="ECO:0000313" key="2">
    <source>
        <dbReference type="Proteomes" id="UP000293850"/>
    </source>
</evidence>
<reference evidence="1 2" key="1">
    <citation type="submission" date="2019-03" db="EMBL/GenBank/DDBJ databases">
        <title>Complete genome sequence of an arsenate-respiring bacteria, Citrobacter sp. LY-1.</title>
        <authorList>
            <person name="Wang H."/>
            <person name="Liu Y."/>
            <person name="Li Q."/>
            <person name="Huang J."/>
        </authorList>
    </citation>
    <scope>NUCLEOTIDE SEQUENCE [LARGE SCALE GENOMIC DNA]</scope>
    <source>
        <strain evidence="1 2">LY-1</strain>
    </source>
</reference>
<keyword evidence="1" id="KW-0489">Methyltransferase</keyword>
<dbReference type="Gene3D" id="3.40.50.150">
    <property type="entry name" value="Vaccinia Virus protein VP39"/>
    <property type="match status" value="1"/>
</dbReference>